<evidence type="ECO:0008006" key="3">
    <source>
        <dbReference type="Google" id="ProtNLM"/>
    </source>
</evidence>
<reference evidence="1 2" key="1">
    <citation type="journal article" date="2011" name="Stand. Genomic Sci.">
        <title>Complete genome sequence of Allochromatium vinosum DSM 180(T).</title>
        <authorList>
            <person name="Weissgerber T."/>
            <person name="Zigann R."/>
            <person name="Bruce D."/>
            <person name="Chang Y.J."/>
            <person name="Detter J.C."/>
            <person name="Han C."/>
            <person name="Hauser L."/>
            <person name="Jeffries C.D."/>
            <person name="Land M."/>
            <person name="Munk A.C."/>
            <person name="Tapia R."/>
            <person name="Dahl C."/>
        </authorList>
    </citation>
    <scope>NUCLEOTIDE SEQUENCE [LARGE SCALE GENOMIC DNA]</scope>
    <source>
        <strain evidence="2">ATCC 17899 / DSM 180 / NBRC 103801 / NCIMB 10441 / D</strain>
    </source>
</reference>
<proteinExistence type="predicted"/>
<dbReference type="Pfam" id="PF06228">
    <property type="entry name" value="ChuX_HutX"/>
    <property type="match status" value="1"/>
</dbReference>
<organism evidence="1 2">
    <name type="scientific">Allochromatium vinosum (strain ATCC 17899 / DSM 180 / NBRC 103801 / NCIMB 10441 / D)</name>
    <name type="common">Chromatium vinosum</name>
    <dbReference type="NCBI Taxonomy" id="572477"/>
    <lineage>
        <taxon>Bacteria</taxon>
        <taxon>Pseudomonadati</taxon>
        <taxon>Pseudomonadota</taxon>
        <taxon>Gammaproteobacteria</taxon>
        <taxon>Chromatiales</taxon>
        <taxon>Chromatiaceae</taxon>
        <taxon>Allochromatium</taxon>
    </lineage>
</organism>
<protein>
    <recommendedName>
        <fullName evidence="3">Heme utilization protein HuvX</fullName>
    </recommendedName>
</protein>
<dbReference type="AlphaFoldDB" id="D3RTV6"/>
<accession>D3RTV6</accession>
<evidence type="ECO:0000313" key="1">
    <source>
        <dbReference type="EMBL" id="ADC62615.1"/>
    </source>
</evidence>
<name>D3RTV6_ALLVD</name>
<dbReference type="RefSeq" id="WP_012970889.1">
    <property type="nucleotide sequence ID" value="NC_013851.1"/>
</dbReference>
<gene>
    <name evidence="1" type="ordered locus">Alvin_1683</name>
</gene>
<dbReference type="Proteomes" id="UP000001441">
    <property type="component" value="Chromosome"/>
</dbReference>
<dbReference type="SUPFAM" id="SSF144064">
    <property type="entry name" value="Heme iron utilization protein-like"/>
    <property type="match status" value="1"/>
</dbReference>
<dbReference type="CDD" id="cd16829">
    <property type="entry name" value="ChuX_HutX-like"/>
    <property type="match status" value="1"/>
</dbReference>
<dbReference type="STRING" id="572477.Alvin_1683"/>
<dbReference type="Gene3D" id="3.40.1570.10">
    <property type="entry name" value="HemS/ChuS/ChuX like domains"/>
    <property type="match status" value="1"/>
</dbReference>
<dbReference type="EMBL" id="CP001896">
    <property type="protein sequence ID" value="ADC62615.1"/>
    <property type="molecule type" value="Genomic_DNA"/>
</dbReference>
<dbReference type="KEGG" id="alv:Alvin_1683"/>
<dbReference type="InterPro" id="IPR053733">
    <property type="entry name" value="Heme_Transport_Util_sf"/>
</dbReference>
<dbReference type="HOGENOM" id="CLU_106714_1_0_6"/>
<dbReference type="PIRSF" id="PIRSF030840">
    <property type="entry name" value="DUF1008"/>
    <property type="match status" value="1"/>
</dbReference>
<dbReference type="InterPro" id="IPR010413">
    <property type="entry name" value="HutX-like"/>
</dbReference>
<sequence>MTLTETQSDAIRASLQSNPGAVLEDLAREHGVKTRDVIYWLPESEARSIDGGHFEAVMLELSSWGELTLVINTGDVILEVRGPLPGGHVSQGYYNLHGQPVGGHLKAANCDLIVFVSRKLFQCDTHSVQFYNRQGDCMFKVYLGRDAQRRLIPKQVERFLALRDALTTDQ</sequence>
<dbReference type="OrthoDB" id="8781266at2"/>
<dbReference type="eggNOG" id="COG3721">
    <property type="taxonomic scope" value="Bacteria"/>
</dbReference>
<keyword evidence="2" id="KW-1185">Reference proteome</keyword>
<dbReference type="NCBIfam" id="TIGR04108">
    <property type="entry name" value="HutX"/>
    <property type="match status" value="1"/>
</dbReference>
<evidence type="ECO:0000313" key="2">
    <source>
        <dbReference type="Proteomes" id="UP000001441"/>
    </source>
</evidence>